<keyword evidence="3 6" id="KW-0812">Transmembrane</keyword>
<proteinExistence type="predicted"/>
<comment type="subcellular location">
    <subcellularLocation>
        <location evidence="1">Cell membrane</location>
        <topology evidence="1">Multi-pass membrane protein</topology>
    </subcellularLocation>
</comment>
<feature type="transmembrane region" description="Helical" evidence="6">
    <location>
        <begin position="26"/>
        <end position="50"/>
    </location>
</feature>
<accession>A0A4Q0NW14</accession>
<keyword evidence="4 6" id="KW-1133">Transmembrane helix</keyword>
<dbReference type="OrthoDB" id="9777768at2"/>
<evidence type="ECO:0000256" key="1">
    <source>
        <dbReference type="ARBA" id="ARBA00004651"/>
    </source>
</evidence>
<dbReference type="AlphaFoldDB" id="A0A4Q0NW14"/>
<evidence type="ECO:0000256" key="3">
    <source>
        <dbReference type="ARBA" id="ARBA00022692"/>
    </source>
</evidence>
<feature type="transmembrane region" description="Helical" evidence="6">
    <location>
        <begin position="175"/>
        <end position="195"/>
    </location>
</feature>
<dbReference type="PANTHER" id="PTHR47371">
    <property type="entry name" value="LIPOTEICHOIC ACID SYNTHASE"/>
    <property type="match status" value="1"/>
</dbReference>
<dbReference type="CDD" id="cd16015">
    <property type="entry name" value="LTA_synthase"/>
    <property type="match status" value="1"/>
</dbReference>
<dbReference type="EMBL" id="QOVK01000020">
    <property type="protein sequence ID" value="RXG15794.1"/>
    <property type="molecule type" value="Genomic_DNA"/>
</dbReference>
<dbReference type="RefSeq" id="WP_128766624.1">
    <property type="nucleotide sequence ID" value="NZ_JBHUOO010000022.1"/>
</dbReference>
<dbReference type="Proteomes" id="UP000289859">
    <property type="component" value="Unassembled WGS sequence"/>
</dbReference>
<dbReference type="PANTHER" id="PTHR47371:SF3">
    <property type="entry name" value="PHOSPHOGLYCEROL TRANSFERASE I"/>
    <property type="match status" value="1"/>
</dbReference>
<evidence type="ECO:0000256" key="6">
    <source>
        <dbReference type="SAM" id="Phobius"/>
    </source>
</evidence>
<dbReference type="SUPFAM" id="SSF53649">
    <property type="entry name" value="Alkaline phosphatase-like"/>
    <property type="match status" value="1"/>
</dbReference>
<dbReference type="GO" id="GO:0005886">
    <property type="term" value="C:plasma membrane"/>
    <property type="evidence" value="ECO:0007669"/>
    <property type="project" value="UniProtKB-SubCell"/>
</dbReference>
<organism evidence="8 9">
    <name type="scientific">Leeuwenhoekiella polynyae</name>
    <dbReference type="NCBI Taxonomy" id="1550906"/>
    <lineage>
        <taxon>Bacteria</taxon>
        <taxon>Pseudomonadati</taxon>
        <taxon>Bacteroidota</taxon>
        <taxon>Flavobacteriia</taxon>
        <taxon>Flavobacteriales</taxon>
        <taxon>Flavobacteriaceae</taxon>
        <taxon>Leeuwenhoekiella</taxon>
    </lineage>
</organism>
<keyword evidence="2" id="KW-1003">Cell membrane</keyword>
<evidence type="ECO:0000313" key="8">
    <source>
        <dbReference type="EMBL" id="RXG15794.1"/>
    </source>
</evidence>
<name>A0A4Q0NW14_9FLAO</name>
<protein>
    <submittedName>
        <fullName evidence="8">Putative sulfatase</fullName>
    </submittedName>
</protein>
<dbReference type="InterPro" id="IPR017850">
    <property type="entry name" value="Alkaline_phosphatase_core_sf"/>
</dbReference>
<dbReference type="InterPro" id="IPR050448">
    <property type="entry name" value="OpgB/LTA_synthase_biosynth"/>
</dbReference>
<dbReference type="Gene3D" id="3.40.720.10">
    <property type="entry name" value="Alkaline Phosphatase, subunit A"/>
    <property type="match status" value="1"/>
</dbReference>
<sequence length="682" mass="77719">MSPDNNTMNTKKANLIYKLKQGLVEFSGYAIFLLIGILFCRILELILFQTAQSLPFSFIELLSKGFLTDLLFWLYLLIPNALLFLVFSIISIKAAKGIFNVLFILFFLLNLQFIYYYKTSLVLLGSDLFGYSINDITQTIGASGVLAFGTVVLFIIFIAFISLGLFFLKPKLKLNFAFSAVLVLIGLPVFLSGGLPDLKPKYDQDFANNLITNKSQHFYNAAIDYVTQTTYKPDIYADNYLSQLERRVAQQGKFDYKYPDYPFLHDAETSDVLSPFFEKREKKPNLVFIVVEGLGRAFTNDEAYLGNFTPFLDSLSKQSLYFKNFLSNGGRTFAVLPSLLGSEPFAQNGFLALQENMPEQLSMLNILQKNGYTSAFYYGGDATFDNMSGYLKLNNTTTIFDEKSFPGSYSKLPESGGFSWGYSDADLYDYYLHKSTDDTLAAPRLDILLTVTTHSPFKLKNQNRYNSLFEDRLKVLNLNQQETVQRQNFKEEFATVMYADESLKNLFKNYSKRADFDNTIFFITGDHRIPEIPLSTKIDRYHVPLIVYSPLLTKAKTVNAISSHFDVAPSVLRYLNKSYGIPLPQQTSFLSKGLDTVASFRNTHQIPLMQTKTDLIDFVSETYHLNGNQLYQLYPNLYEEPITDDVKKEELLTAFADFKRRNQQIAEGKPLVPDSLVTKYAQ</sequence>
<comment type="caution">
    <text evidence="8">The sequence shown here is derived from an EMBL/GenBank/DDBJ whole genome shotgun (WGS) entry which is preliminary data.</text>
</comment>
<feature type="transmembrane region" description="Helical" evidence="6">
    <location>
        <begin position="97"/>
        <end position="117"/>
    </location>
</feature>
<dbReference type="InterPro" id="IPR000917">
    <property type="entry name" value="Sulfatase_N"/>
</dbReference>
<feature type="transmembrane region" description="Helical" evidence="6">
    <location>
        <begin position="70"/>
        <end position="90"/>
    </location>
</feature>
<feature type="transmembrane region" description="Helical" evidence="6">
    <location>
        <begin position="145"/>
        <end position="168"/>
    </location>
</feature>
<gene>
    <name evidence="8" type="ORF">DSM02_3336</name>
</gene>
<evidence type="ECO:0000256" key="5">
    <source>
        <dbReference type="ARBA" id="ARBA00023136"/>
    </source>
</evidence>
<feature type="domain" description="Sulfatase N-terminal" evidence="7">
    <location>
        <begin position="284"/>
        <end position="575"/>
    </location>
</feature>
<reference evidence="8 9" key="1">
    <citation type="submission" date="2018-07" db="EMBL/GenBank/DDBJ databases">
        <title>Leeuwenhoekiella genomics.</title>
        <authorList>
            <person name="Tahon G."/>
            <person name="Willems A."/>
        </authorList>
    </citation>
    <scope>NUCLEOTIDE SEQUENCE [LARGE SCALE GENOMIC DNA]</scope>
    <source>
        <strain evidence="8 9">LMG 29608</strain>
    </source>
</reference>
<keyword evidence="5 6" id="KW-0472">Membrane</keyword>
<dbReference type="Pfam" id="PF00884">
    <property type="entry name" value="Sulfatase"/>
    <property type="match status" value="1"/>
</dbReference>
<evidence type="ECO:0000256" key="4">
    <source>
        <dbReference type="ARBA" id="ARBA00022989"/>
    </source>
</evidence>
<evidence type="ECO:0000313" key="9">
    <source>
        <dbReference type="Proteomes" id="UP000289859"/>
    </source>
</evidence>
<evidence type="ECO:0000259" key="7">
    <source>
        <dbReference type="Pfam" id="PF00884"/>
    </source>
</evidence>
<evidence type="ECO:0000256" key="2">
    <source>
        <dbReference type="ARBA" id="ARBA00022475"/>
    </source>
</evidence>
<keyword evidence="9" id="KW-1185">Reference proteome</keyword>